<name>A0A2A2J8P5_9BILA</name>
<keyword evidence="2" id="KW-1133">Transmembrane helix</keyword>
<proteinExistence type="predicted"/>
<keyword evidence="2" id="KW-0812">Transmembrane</keyword>
<evidence type="ECO:0000256" key="1">
    <source>
        <dbReference type="ARBA" id="ARBA00022729"/>
    </source>
</evidence>
<evidence type="ECO:0000256" key="2">
    <source>
        <dbReference type="SAM" id="Phobius"/>
    </source>
</evidence>
<accession>A0A2A2J8P5</accession>
<keyword evidence="2" id="KW-0472">Membrane</keyword>
<feature type="domain" description="ZP" evidence="3">
    <location>
        <begin position="1"/>
        <end position="172"/>
    </location>
</feature>
<feature type="transmembrane region" description="Helical" evidence="2">
    <location>
        <begin position="215"/>
        <end position="237"/>
    </location>
</feature>
<dbReference type="AlphaFoldDB" id="A0A2A2J8P5"/>
<keyword evidence="5" id="KW-1185">Reference proteome</keyword>
<dbReference type="InterPro" id="IPR051962">
    <property type="entry name" value="Cuticlin"/>
</dbReference>
<dbReference type="OrthoDB" id="5788531at2759"/>
<dbReference type="EMBL" id="LIAE01010609">
    <property type="protein sequence ID" value="PAV57959.1"/>
    <property type="molecule type" value="Genomic_DNA"/>
</dbReference>
<protein>
    <recommendedName>
        <fullName evidence="3">ZP domain-containing protein</fullName>
    </recommendedName>
</protein>
<gene>
    <name evidence="4" type="ORF">WR25_04408</name>
</gene>
<sequence>MTNANSVNGNEYSDLMRKAIGVRIEEIGLSWHGNRTTMAGGRKTRPPRCTLTLHKSDWNRDTCAKPRLMSTDKILWSTRICYKWQCETTEYAMLVHNCYIGSARNPLYIIREDGCTTEGAIMSSPSYNSFTRAVAIGYLSVRELGMQHVTIKCNVRLCHLCDEDCQEITPPRSCSDYEKERDMDYDRMWNASSRVQSLCRPAPSSVPSSNHTFNLISIFSILLYCMISLLLPVNMIFP</sequence>
<comment type="caution">
    <text evidence="4">The sequence shown here is derived from an EMBL/GenBank/DDBJ whole genome shotgun (WGS) entry which is preliminary data.</text>
</comment>
<evidence type="ECO:0000313" key="4">
    <source>
        <dbReference type="EMBL" id="PAV57959.1"/>
    </source>
</evidence>
<evidence type="ECO:0000259" key="3">
    <source>
        <dbReference type="PROSITE" id="PS51034"/>
    </source>
</evidence>
<dbReference type="PROSITE" id="PS51034">
    <property type="entry name" value="ZP_2"/>
    <property type="match status" value="1"/>
</dbReference>
<organism evidence="4 5">
    <name type="scientific">Diploscapter pachys</name>
    <dbReference type="NCBI Taxonomy" id="2018661"/>
    <lineage>
        <taxon>Eukaryota</taxon>
        <taxon>Metazoa</taxon>
        <taxon>Ecdysozoa</taxon>
        <taxon>Nematoda</taxon>
        <taxon>Chromadorea</taxon>
        <taxon>Rhabditida</taxon>
        <taxon>Rhabditina</taxon>
        <taxon>Rhabditomorpha</taxon>
        <taxon>Rhabditoidea</taxon>
        <taxon>Rhabditidae</taxon>
        <taxon>Diploscapter</taxon>
    </lineage>
</organism>
<dbReference type="InterPro" id="IPR001507">
    <property type="entry name" value="ZP_dom"/>
</dbReference>
<evidence type="ECO:0000313" key="5">
    <source>
        <dbReference type="Proteomes" id="UP000218231"/>
    </source>
</evidence>
<reference evidence="4 5" key="1">
    <citation type="journal article" date="2017" name="Curr. Biol.">
        <title>Genome architecture and evolution of a unichromosomal asexual nematode.</title>
        <authorList>
            <person name="Fradin H."/>
            <person name="Zegar C."/>
            <person name="Gutwein M."/>
            <person name="Lucas J."/>
            <person name="Kovtun M."/>
            <person name="Corcoran D."/>
            <person name="Baugh L.R."/>
            <person name="Kiontke K."/>
            <person name="Gunsalus K."/>
            <person name="Fitch D.H."/>
            <person name="Piano F."/>
        </authorList>
    </citation>
    <scope>NUCLEOTIDE SEQUENCE [LARGE SCALE GENOMIC DNA]</scope>
    <source>
        <strain evidence="4">PF1309</strain>
    </source>
</reference>
<dbReference type="Proteomes" id="UP000218231">
    <property type="component" value="Unassembled WGS sequence"/>
</dbReference>
<dbReference type="PANTHER" id="PTHR22907">
    <property type="entry name" value="GH04558P"/>
    <property type="match status" value="1"/>
</dbReference>
<keyword evidence="1" id="KW-0732">Signal</keyword>
<dbReference type="PANTHER" id="PTHR22907:SF59">
    <property type="entry name" value="CUTICLIN-LIKE PROTEIN 19"/>
    <property type="match status" value="1"/>
</dbReference>
<dbReference type="STRING" id="2018661.A0A2A2J8P5"/>